<keyword evidence="2" id="KW-0378">Hydrolase</keyword>
<dbReference type="PROSITE" id="PS51635">
    <property type="entry name" value="PNPLA"/>
    <property type="match status" value="1"/>
</dbReference>
<dbReference type="GO" id="GO:0046486">
    <property type="term" value="P:glycerolipid metabolic process"/>
    <property type="evidence" value="ECO:0007669"/>
    <property type="project" value="UniProtKB-ARBA"/>
</dbReference>
<dbReference type="EMBL" id="ML986517">
    <property type="protein sequence ID" value="KAF2272746.1"/>
    <property type="molecule type" value="Genomic_DNA"/>
</dbReference>
<evidence type="ECO:0000256" key="2">
    <source>
        <dbReference type="PROSITE-ProRule" id="PRU01161"/>
    </source>
</evidence>
<keyword evidence="6" id="KW-1185">Reference proteome</keyword>
<sequence length="719" mass="78553">MTDSQVPVNFNLVRYSAIEGVHWFFDPAYPTTIQFLRQGRWEPWDVGYVSRHSDDPDIKRLASDAETDLILEPRPGYTPWPHSPADTLIDSQSNDNGGPSEPRSPTRSHPYTPTGHQPALQDLRYDPYSLPSAPRSTEEIWRRRKHRPPRVHIPAATSGHDSLPSPYPASSAHSLPPPRPVSEYTALNDRNVHPHPPSPSVPTRPGAADGSHPAPPTVHPASSTVNGPPGPPPPFDFTAPTAAHGHGHYPSLPEYNSAGGIPPPPPSTYAPPVVSDGRRPPPVPASTDCTVTTTATGHGPTRAPPAHEPIPGPVIYATEPNAAPPTRPPPRHEPVEYHDRAGFNYPGSPKPSSSVPGSPNAIKLAVRSERTAKILLSLDGDGIRGLSSVLLVESLINAICTKMNRPLACHEIFDLIGGVSTTGLLAIMLGRLRMKVHKAREKYLEIMKAVFCEKWNFFASLDPHGLVPSASGPPLEESVKGLVVSECGGLDEPFFDGREDSANTMVITSKVDIGFNQPAIVRSYQSRRVAGPEIEQELAVWQAIMATLAAPRYVAPQDALTRRAVIEPGLVDYGTAKNNPVRDLYFECRKLYSYTNDTMIIVSIGTGGGRHNPDELKEMAMSVRDRTLDAKMMEEKFEKDNRRLMEEGWIKYFRFNVPNLDHVPLEENLAVDAIMEKTHQYLAGPEVGRRFYAAVDAIVAILSGEKGGWPYTGGSRQVG</sequence>
<feature type="compositionally biased region" description="Low complexity" evidence="3">
    <location>
        <begin position="285"/>
        <end position="301"/>
    </location>
</feature>
<evidence type="ECO:0000256" key="1">
    <source>
        <dbReference type="ARBA" id="ARBA00023098"/>
    </source>
</evidence>
<feature type="short sequence motif" description="GXGXXG" evidence="2">
    <location>
        <begin position="380"/>
        <end position="385"/>
    </location>
</feature>
<dbReference type="OrthoDB" id="1658288at2759"/>
<keyword evidence="1 2" id="KW-0443">Lipid metabolism</keyword>
<proteinExistence type="predicted"/>
<feature type="region of interest" description="Disordered" evidence="3">
    <location>
        <begin position="71"/>
        <end position="360"/>
    </location>
</feature>
<feature type="compositionally biased region" description="Low complexity" evidence="3">
    <location>
        <begin position="346"/>
        <end position="359"/>
    </location>
</feature>
<protein>
    <submittedName>
        <fullName evidence="5">FabD/lysophospholipase-like protein</fullName>
    </submittedName>
</protein>
<dbReference type="Proteomes" id="UP000800097">
    <property type="component" value="Unassembled WGS sequence"/>
</dbReference>
<evidence type="ECO:0000259" key="4">
    <source>
        <dbReference type="PROSITE" id="PS51635"/>
    </source>
</evidence>
<feature type="domain" description="PNPLA" evidence="4">
    <location>
        <begin position="376"/>
        <end position="585"/>
    </location>
</feature>
<dbReference type="GO" id="GO:0019369">
    <property type="term" value="P:arachidonate metabolic process"/>
    <property type="evidence" value="ECO:0007669"/>
    <property type="project" value="TreeGrafter"/>
</dbReference>
<evidence type="ECO:0000256" key="3">
    <source>
        <dbReference type="SAM" id="MobiDB-lite"/>
    </source>
</evidence>
<name>A0A6A6JAU3_WESOR</name>
<reference evidence="5" key="1">
    <citation type="journal article" date="2020" name="Stud. Mycol.">
        <title>101 Dothideomycetes genomes: a test case for predicting lifestyles and emergence of pathogens.</title>
        <authorList>
            <person name="Haridas S."/>
            <person name="Albert R."/>
            <person name="Binder M."/>
            <person name="Bloem J."/>
            <person name="Labutti K."/>
            <person name="Salamov A."/>
            <person name="Andreopoulos B."/>
            <person name="Baker S."/>
            <person name="Barry K."/>
            <person name="Bills G."/>
            <person name="Bluhm B."/>
            <person name="Cannon C."/>
            <person name="Castanera R."/>
            <person name="Culley D."/>
            <person name="Daum C."/>
            <person name="Ezra D."/>
            <person name="Gonzalez J."/>
            <person name="Henrissat B."/>
            <person name="Kuo A."/>
            <person name="Liang C."/>
            <person name="Lipzen A."/>
            <person name="Lutzoni F."/>
            <person name="Magnuson J."/>
            <person name="Mondo S."/>
            <person name="Nolan M."/>
            <person name="Ohm R."/>
            <person name="Pangilinan J."/>
            <person name="Park H.-J."/>
            <person name="Ramirez L."/>
            <person name="Alfaro M."/>
            <person name="Sun H."/>
            <person name="Tritt A."/>
            <person name="Yoshinaga Y."/>
            <person name="Zwiers L.-H."/>
            <person name="Turgeon B."/>
            <person name="Goodwin S."/>
            <person name="Spatafora J."/>
            <person name="Crous P."/>
            <person name="Grigoriev I."/>
        </authorList>
    </citation>
    <scope>NUCLEOTIDE SEQUENCE</scope>
    <source>
        <strain evidence="5">CBS 379.55</strain>
    </source>
</reference>
<dbReference type="GeneID" id="54552348"/>
<dbReference type="InterPro" id="IPR002641">
    <property type="entry name" value="PNPLA_dom"/>
</dbReference>
<dbReference type="PANTHER" id="PTHR24185">
    <property type="entry name" value="CALCIUM-INDEPENDENT PHOSPHOLIPASE A2-GAMMA"/>
    <property type="match status" value="1"/>
</dbReference>
<keyword evidence="2" id="KW-0442">Lipid degradation</keyword>
<organism evidence="5 6">
    <name type="scientific">Westerdykella ornata</name>
    <dbReference type="NCBI Taxonomy" id="318751"/>
    <lineage>
        <taxon>Eukaryota</taxon>
        <taxon>Fungi</taxon>
        <taxon>Dikarya</taxon>
        <taxon>Ascomycota</taxon>
        <taxon>Pezizomycotina</taxon>
        <taxon>Dothideomycetes</taxon>
        <taxon>Pleosporomycetidae</taxon>
        <taxon>Pleosporales</taxon>
        <taxon>Sporormiaceae</taxon>
        <taxon>Westerdykella</taxon>
    </lineage>
</organism>
<dbReference type="PANTHER" id="PTHR24185:SF4">
    <property type="entry name" value="SERINE HYDROLASE, PUTATIVE (AFU_ORTHOLOGUE AFUA_2G07870)-RELATED"/>
    <property type="match status" value="1"/>
</dbReference>
<comment type="caution">
    <text evidence="2">Lacks conserved residue(s) required for the propagation of feature annotation.</text>
</comment>
<gene>
    <name evidence="5" type="ORF">EI97DRAFT_436678</name>
</gene>
<accession>A0A6A6JAU3</accession>
<dbReference type="GO" id="GO:0016042">
    <property type="term" value="P:lipid catabolic process"/>
    <property type="evidence" value="ECO:0007669"/>
    <property type="project" value="UniProtKB-UniRule"/>
</dbReference>
<dbReference type="RefSeq" id="XP_033650285.1">
    <property type="nucleotide sequence ID" value="XM_033799173.1"/>
</dbReference>
<dbReference type="GO" id="GO:0016020">
    <property type="term" value="C:membrane"/>
    <property type="evidence" value="ECO:0007669"/>
    <property type="project" value="TreeGrafter"/>
</dbReference>
<feature type="compositionally biased region" description="Polar residues" evidence="3">
    <location>
        <begin position="89"/>
        <end position="115"/>
    </location>
</feature>
<dbReference type="GO" id="GO:0047499">
    <property type="term" value="F:calcium-independent phospholipase A2 activity"/>
    <property type="evidence" value="ECO:0007669"/>
    <property type="project" value="TreeGrafter"/>
</dbReference>
<dbReference type="InterPro" id="IPR016035">
    <property type="entry name" value="Acyl_Trfase/lysoPLipase"/>
</dbReference>
<evidence type="ECO:0000313" key="6">
    <source>
        <dbReference type="Proteomes" id="UP000800097"/>
    </source>
</evidence>
<dbReference type="Gene3D" id="3.40.1090.10">
    <property type="entry name" value="Cytosolic phospholipase A2 catalytic domain"/>
    <property type="match status" value="1"/>
</dbReference>
<dbReference type="SUPFAM" id="SSF52151">
    <property type="entry name" value="FabD/lysophospholipase-like"/>
    <property type="match status" value="1"/>
</dbReference>
<feature type="active site" description="Proton acceptor" evidence="2">
    <location>
        <position position="572"/>
    </location>
</feature>
<feature type="compositionally biased region" description="Basic and acidic residues" evidence="3">
    <location>
        <begin position="330"/>
        <end position="341"/>
    </location>
</feature>
<feature type="compositionally biased region" description="Pro residues" evidence="3">
    <location>
        <begin position="302"/>
        <end position="312"/>
    </location>
</feature>
<feature type="active site" description="Nucleophile" evidence="2">
    <location>
        <position position="420"/>
    </location>
</feature>
<evidence type="ECO:0000313" key="5">
    <source>
        <dbReference type="EMBL" id="KAF2272746.1"/>
    </source>
</evidence>
<dbReference type="AlphaFoldDB" id="A0A6A6JAU3"/>